<feature type="chain" id="PRO_5015197406" description="diguanylate cyclase" evidence="4">
    <location>
        <begin position="24"/>
        <end position="573"/>
    </location>
</feature>
<keyword evidence="4" id="KW-0732">Signal</keyword>
<dbReference type="Pfam" id="PF07696">
    <property type="entry name" value="7TMR-DISMED2"/>
    <property type="match status" value="1"/>
</dbReference>
<dbReference type="FunFam" id="3.30.70.270:FF:000001">
    <property type="entry name" value="Diguanylate cyclase domain protein"/>
    <property type="match status" value="1"/>
</dbReference>
<dbReference type="PROSITE" id="PS50887">
    <property type="entry name" value="GGDEF"/>
    <property type="match status" value="1"/>
</dbReference>
<dbReference type="InterPro" id="IPR050469">
    <property type="entry name" value="Diguanylate_Cyclase"/>
</dbReference>
<keyword evidence="3" id="KW-1133">Transmembrane helix</keyword>
<dbReference type="InterPro" id="IPR000160">
    <property type="entry name" value="GGDEF_dom"/>
</dbReference>
<dbReference type="Proteomes" id="UP000241912">
    <property type="component" value="Unassembled WGS sequence"/>
</dbReference>
<gene>
    <name evidence="6" type="ORF">C7H79_02795</name>
</gene>
<keyword evidence="7" id="KW-1185">Reference proteome</keyword>
<dbReference type="Pfam" id="PF00990">
    <property type="entry name" value="GGDEF"/>
    <property type="match status" value="1"/>
</dbReference>
<dbReference type="SUPFAM" id="SSF55073">
    <property type="entry name" value="Nucleotide cyclase"/>
    <property type="match status" value="1"/>
</dbReference>
<dbReference type="AlphaFoldDB" id="A0A2P7NYI0"/>
<dbReference type="InterPro" id="IPR011622">
    <property type="entry name" value="7TMR_DISM_rcpt_extracell_dom2"/>
</dbReference>
<dbReference type="InterPro" id="IPR029787">
    <property type="entry name" value="Nucleotide_cyclase"/>
</dbReference>
<dbReference type="PANTHER" id="PTHR45138">
    <property type="entry name" value="REGULATORY COMPONENTS OF SENSORY TRANSDUCTION SYSTEM"/>
    <property type="match status" value="1"/>
</dbReference>
<dbReference type="Gene3D" id="2.60.40.2380">
    <property type="match status" value="1"/>
</dbReference>
<dbReference type="InterPro" id="IPR011623">
    <property type="entry name" value="7TMR_DISM_rcpt_extracell_dom1"/>
</dbReference>
<evidence type="ECO:0000313" key="7">
    <source>
        <dbReference type="Proteomes" id="UP000241912"/>
    </source>
</evidence>
<evidence type="ECO:0000259" key="5">
    <source>
        <dbReference type="PROSITE" id="PS50887"/>
    </source>
</evidence>
<reference evidence="6 7" key="1">
    <citation type="submission" date="2018-03" db="EMBL/GenBank/DDBJ databases">
        <title>Draft genome of Nitrosomonas supralitoralis APG5.</title>
        <authorList>
            <person name="Urakawa H."/>
            <person name="Lopez J.V."/>
        </authorList>
    </citation>
    <scope>NUCLEOTIDE SEQUENCE [LARGE SCALE GENOMIC DNA]</scope>
    <source>
        <strain evidence="6 7">APG5</strain>
    </source>
</reference>
<dbReference type="GO" id="GO:0052621">
    <property type="term" value="F:diguanylate cyclase activity"/>
    <property type="evidence" value="ECO:0007669"/>
    <property type="project" value="UniProtKB-EC"/>
</dbReference>
<dbReference type="OrthoDB" id="5289013at2"/>
<evidence type="ECO:0000313" key="6">
    <source>
        <dbReference type="EMBL" id="PSJ18526.1"/>
    </source>
</evidence>
<comment type="catalytic activity">
    <reaction evidence="2">
        <text>2 GTP = 3',3'-c-di-GMP + 2 diphosphate</text>
        <dbReference type="Rhea" id="RHEA:24898"/>
        <dbReference type="ChEBI" id="CHEBI:33019"/>
        <dbReference type="ChEBI" id="CHEBI:37565"/>
        <dbReference type="ChEBI" id="CHEBI:58805"/>
        <dbReference type="EC" id="2.7.7.65"/>
    </reaction>
</comment>
<dbReference type="EMBL" id="PXXU01000005">
    <property type="protein sequence ID" value="PSJ18526.1"/>
    <property type="molecule type" value="Genomic_DNA"/>
</dbReference>
<keyword evidence="3" id="KW-0812">Transmembrane</keyword>
<comment type="caution">
    <text evidence="6">The sequence shown here is derived from an EMBL/GenBank/DDBJ whole genome shotgun (WGS) entry which is preliminary data.</text>
</comment>
<feature type="transmembrane region" description="Helical" evidence="3">
    <location>
        <begin position="278"/>
        <end position="300"/>
    </location>
</feature>
<evidence type="ECO:0000256" key="1">
    <source>
        <dbReference type="ARBA" id="ARBA00012528"/>
    </source>
</evidence>
<feature type="transmembrane region" description="Helical" evidence="3">
    <location>
        <begin position="338"/>
        <end position="360"/>
    </location>
</feature>
<keyword evidence="3" id="KW-0472">Membrane</keyword>
<dbReference type="Pfam" id="PF07695">
    <property type="entry name" value="7TMR-DISM_7TM"/>
    <property type="match status" value="1"/>
</dbReference>
<evidence type="ECO:0000256" key="3">
    <source>
        <dbReference type="SAM" id="Phobius"/>
    </source>
</evidence>
<feature type="domain" description="GGDEF" evidence="5">
    <location>
        <begin position="433"/>
        <end position="567"/>
    </location>
</feature>
<dbReference type="InterPro" id="IPR043128">
    <property type="entry name" value="Rev_trsase/Diguanyl_cyclase"/>
</dbReference>
<feature type="transmembrane region" description="Helical" evidence="3">
    <location>
        <begin position="252"/>
        <end position="271"/>
    </location>
</feature>
<dbReference type="PANTHER" id="PTHR45138:SF9">
    <property type="entry name" value="DIGUANYLATE CYCLASE DGCM-RELATED"/>
    <property type="match status" value="1"/>
</dbReference>
<feature type="transmembrane region" description="Helical" evidence="3">
    <location>
        <begin position="306"/>
        <end position="326"/>
    </location>
</feature>
<name>A0A2P7NYI0_9PROT</name>
<feature type="transmembrane region" description="Helical" evidence="3">
    <location>
        <begin position="184"/>
        <end position="206"/>
    </location>
</feature>
<feature type="signal peptide" evidence="4">
    <location>
        <begin position="1"/>
        <end position="23"/>
    </location>
</feature>
<proteinExistence type="predicted"/>
<dbReference type="SMART" id="SM00267">
    <property type="entry name" value="GGDEF"/>
    <property type="match status" value="1"/>
</dbReference>
<dbReference type="RefSeq" id="WP_106705774.1">
    <property type="nucleotide sequence ID" value="NZ_PXXU01000005.1"/>
</dbReference>
<dbReference type="EC" id="2.7.7.65" evidence="1"/>
<evidence type="ECO:0000256" key="2">
    <source>
        <dbReference type="ARBA" id="ARBA00034247"/>
    </source>
</evidence>
<sequence length="573" mass="65499">MKNIIVLLALVPVCLFWNLLASAQGIDVSGKYEEPIGQQIHIYRSENNHLSFRSAYEAFKYGHFSQSSNSVLNFGIGAKPVWLAFYVRNNTHNYVSRKLLFETPWLDTIDVYFLQKDRLVNSYHLGDSLLFSQRPINHRFFVNKHDFGVGDTVVLIRVESADAMVIPIYFLTSEEIADRNTLQAYSYGLIYGVCLALVAYNFMLYIGLRANPYLFYSLYLLLFVILNVAYTGHGYQWLWPESPMWQQWASPILIMACTLSGFAFTLQFLNIKVTWPRIYQWVVSSCFGFSALALITIIAGKFIATLLISIVFIFYFFILAVILGVISLRAGNKFAKYFLLASIFTIFGGTITANAIWGFIPFNWLTYRASDIGMMADAIFLALALAERFNINQDEKLAAEKMANIDLLTNLNNRRAFYKFVQPLWAMSLRSRSSTSVIILDIDDFKLLNDNYGHPMGDRVLVKLAEIIQKEARSGDVLARWGGEEFLVFLPETRLVDAVTIANRMRKRIMSIQINIDKAEKLSFTASFGVATTHDIDVSLDELIARADRRLYQAKKQGRNCVYPDPYDQKPYQ</sequence>
<dbReference type="NCBIfam" id="TIGR00254">
    <property type="entry name" value="GGDEF"/>
    <property type="match status" value="1"/>
</dbReference>
<dbReference type="CDD" id="cd01949">
    <property type="entry name" value="GGDEF"/>
    <property type="match status" value="1"/>
</dbReference>
<dbReference type="Gene3D" id="3.30.70.270">
    <property type="match status" value="1"/>
</dbReference>
<protein>
    <recommendedName>
        <fullName evidence="1">diguanylate cyclase</fullName>
        <ecNumber evidence="1">2.7.7.65</ecNumber>
    </recommendedName>
</protein>
<accession>A0A2P7NYI0</accession>
<evidence type="ECO:0000256" key="4">
    <source>
        <dbReference type="SAM" id="SignalP"/>
    </source>
</evidence>
<feature type="transmembrane region" description="Helical" evidence="3">
    <location>
        <begin position="213"/>
        <end position="232"/>
    </location>
</feature>
<organism evidence="6 7">
    <name type="scientific">Nitrosomonas supralitoralis</name>
    <dbReference type="NCBI Taxonomy" id="2116706"/>
    <lineage>
        <taxon>Bacteria</taxon>
        <taxon>Pseudomonadati</taxon>
        <taxon>Pseudomonadota</taxon>
        <taxon>Betaproteobacteria</taxon>
        <taxon>Nitrosomonadales</taxon>
        <taxon>Nitrosomonadaceae</taxon>
        <taxon>Nitrosomonas</taxon>
    </lineage>
</organism>